<feature type="compositionally biased region" description="Gly residues" evidence="1">
    <location>
        <begin position="45"/>
        <end position="58"/>
    </location>
</feature>
<evidence type="ECO:0000256" key="1">
    <source>
        <dbReference type="SAM" id="MobiDB-lite"/>
    </source>
</evidence>
<gene>
    <name evidence="2" type="ORF">DRE_06071</name>
</gene>
<protein>
    <submittedName>
        <fullName evidence="2">Uncharacterized protein</fullName>
    </submittedName>
</protein>
<feature type="region of interest" description="Disordered" evidence="1">
    <location>
        <begin position="45"/>
        <end position="88"/>
    </location>
</feature>
<keyword evidence="3" id="KW-1185">Reference proteome</keyword>
<proteinExistence type="predicted"/>
<reference evidence="2 3" key="1">
    <citation type="submission" date="2013-05" db="EMBL/GenBank/DDBJ databases">
        <title>Drechslerella stenobrocha genome reveals carnivorous origination and mechanical trapping mechanism of predatory fungi.</title>
        <authorList>
            <person name="Liu X."/>
            <person name="Zhang W."/>
            <person name="Liu K."/>
        </authorList>
    </citation>
    <scope>NUCLEOTIDE SEQUENCE [LARGE SCALE GENOMIC DNA]</scope>
    <source>
        <strain evidence="2 3">248</strain>
    </source>
</reference>
<dbReference type="AlphaFoldDB" id="W7HZ13"/>
<sequence>MEPSKNRNPPASQGTEAAVRQAMHIRDAPAHVAGADDMFRKGMGAIGAAGGIDGTGGGREAEKSGTGSDVLSAIGMTSKEGVEGGRKS</sequence>
<evidence type="ECO:0000313" key="2">
    <source>
        <dbReference type="EMBL" id="EWC45183.1"/>
    </source>
</evidence>
<evidence type="ECO:0000313" key="3">
    <source>
        <dbReference type="Proteomes" id="UP000024837"/>
    </source>
</evidence>
<dbReference type="HOGENOM" id="CLU_2469058_0_0_1"/>
<name>W7HZ13_9PEZI</name>
<organism evidence="2 3">
    <name type="scientific">Drechslerella stenobrocha 248</name>
    <dbReference type="NCBI Taxonomy" id="1043628"/>
    <lineage>
        <taxon>Eukaryota</taxon>
        <taxon>Fungi</taxon>
        <taxon>Dikarya</taxon>
        <taxon>Ascomycota</taxon>
        <taxon>Pezizomycotina</taxon>
        <taxon>Orbiliomycetes</taxon>
        <taxon>Orbiliales</taxon>
        <taxon>Orbiliaceae</taxon>
        <taxon>Drechslerella</taxon>
    </lineage>
</organism>
<dbReference type="Proteomes" id="UP000024837">
    <property type="component" value="Unassembled WGS sequence"/>
</dbReference>
<dbReference type="EMBL" id="KI966430">
    <property type="protein sequence ID" value="EWC45183.1"/>
    <property type="molecule type" value="Genomic_DNA"/>
</dbReference>
<accession>W7HZ13</accession>